<feature type="compositionally biased region" description="Acidic residues" evidence="1">
    <location>
        <begin position="87"/>
        <end position="110"/>
    </location>
</feature>
<dbReference type="AlphaFoldDB" id="A0A433U7K3"/>
<feature type="compositionally biased region" description="Basic and acidic residues" evidence="1">
    <location>
        <begin position="111"/>
        <end position="123"/>
    </location>
</feature>
<reference evidence="2 3" key="1">
    <citation type="submission" date="2019-01" db="EMBL/GenBank/DDBJ databases">
        <title>A draft genome assembly of the solar-powered sea slug Elysia chlorotica.</title>
        <authorList>
            <person name="Cai H."/>
            <person name="Li Q."/>
            <person name="Fang X."/>
            <person name="Li J."/>
            <person name="Curtis N.E."/>
            <person name="Altenburger A."/>
            <person name="Shibata T."/>
            <person name="Feng M."/>
            <person name="Maeda T."/>
            <person name="Schwartz J.A."/>
            <person name="Shigenobu S."/>
            <person name="Lundholm N."/>
            <person name="Nishiyama T."/>
            <person name="Yang H."/>
            <person name="Hasebe M."/>
            <person name="Li S."/>
            <person name="Pierce S.K."/>
            <person name="Wang J."/>
        </authorList>
    </citation>
    <scope>NUCLEOTIDE SEQUENCE [LARGE SCALE GENOMIC DNA]</scope>
    <source>
        <strain evidence="2">EC2010</strain>
        <tissue evidence="2">Whole organism of an adult</tissue>
    </source>
</reference>
<evidence type="ECO:0000256" key="1">
    <source>
        <dbReference type="SAM" id="MobiDB-lite"/>
    </source>
</evidence>
<feature type="compositionally biased region" description="Polar residues" evidence="1">
    <location>
        <begin position="279"/>
        <end position="292"/>
    </location>
</feature>
<evidence type="ECO:0000313" key="2">
    <source>
        <dbReference type="EMBL" id="RUS89816.1"/>
    </source>
</evidence>
<evidence type="ECO:0000313" key="3">
    <source>
        <dbReference type="Proteomes" id="UP000271974"/>
    </source>
</evidence>
<comment type="caution">
    <text evidence="2">The sequence shown here is derived from an EMBL/GenBank/DDBJ whole genome shotgun (WGS) entry which is preliminary data.</text>
</comment>
<feature type="region of interest" description="Disordered" evidence="1">
    <location>
        <begin position="85"/>
        <end position="124"/>
    </location>
</feature>
<keyword evidence="3" id="KW-1185">Reference proteome</keyword>
<feature type="region of interest" description="Disordered" evidence="1">
    <location>
        <begin position="145"/>
        <end position="203"/>
    </location>
</feature>
<feature type="compositionally biased region" description="Low complexity" evidence="1">
    <location>
        <begin position="269"/>
        <end position="278"/>
    </location>
</feature>
<accession>A0A433U7K3</accession>
<feature type="non-terminal residue" evidence="2">
    <location>
        <position position="356"/>
    </location>
</feature>
<feature type="region of interest" description="Disordered" evidence="1">
    <location>
        <begin position="266"/>
        <end position="312"/>
    </location>
</feature>
<sequence>MQHVDNNHIVRLGGVTSKMSGEERLTAELQKAEAEISQVENRLSENGLHYSAERAAIREEHRGSGGLRPATSNAVQLRARLAAQTALDEDIEEDEEERDGSEYSEDEELPEHEAPEIYPHGESDVGVMDTAEKKARRGDIHVTIVAEGDPEHDQSGHRRVDPNSTDAENEDDECVDDDNEDDEEMELADPPMSRRAKGDGSWGRRKSISFSYKPVIASPSVSNGLLNVLSIDDCKFHMRYSPHKILEEHEITENLMLPFSLLQFDNDNDTNNNNDNNNETSQHQHQNETNSKMAMRMSRSSSPENIYACDDHCENGTKGHGAASPNTSIRSSTARRATAANVRRFKAMNDPEDIAF</sequence>
<protein>
    <submittedName>
        <fullName evidence="2">Uncharacterized protein</fullName>
    </submittedName>
</protein>
<dbReference type="OrthoDB" id="6156590at2759"/>
<gene>
    <name evidence="2" type="ORF">EGW08_002428</name>
</gene>
<feature type="compositionally biased region" description="Basic and acidic residues" evidence="1">
    <location>
        <begin position="149"/>
        <end position="161"/>
    </location>
</feature>
<dbReference type="Proteomes" id="UP000271974">
    <property type="component" value="Unassembled WGS sequence"/>
</dbReference>
<feature type="compositionally biased region" description="Acidic residues" evidence="1">
    <location>
        <begin position="167"/>
        <end position="187"/>
    </location>
</feature>
<name>A0A433U7K3_ELYCH</name>
<organism evidence="2 3">
    <name type="scientific">Elysia chlorotica</name>
    <name type="common">Eastern emerald elysia</name>
    <name type="synonym">Sea slug</name>
    <dbReference type="NCBI Taxonomy" id="188477"/>
    <lineage>
        <taxon>Eukaryota</taxon>
        <taxon>Metazoa</taxon>
        <taxon>Spiralia</taxon>
        <taxon>Lophotrochozoa</taxon>
        <taxon>Mollusca</taxon>
        <taxon>Gastropoda</taxon>
        <taxon>Heterobranchia</taxon>
        <taxon>Euthyneura</taxon>
        <taxon>Panpulmonata</taxon>
        <taxon>Sacoglossa</taxon>
        <taxon>Placobranchoidea</taxon>
        <taxon>Plakobranchidae</taxon>
        <taxon>Elysia</taxon>
    </lineage>
</organism>
<proteinExistence type="predicted"/>
<dbReference type="EMBL" id="RQTK01000047">
    <property type="protein sequence ID" value="RUS89816.1"/>
    <property type="molecule type" value="Genomic_DNA"/>
</dbReference>